<keyword evidence="3" id="KW-1185">Reference proteome</keyword>
<sequence>MERNPVHPSDSAAKLPVRQKEVKFDSLCLNADDRYTEGMPSKSEERRGFRPNTKVYAANAARTRGRTGGASEVGFTESVPVLREVVGEEKMSHIGRSRARQLRASEGNADAISIARVKSKGSTGRPLHAAPTAIPSTRSLWVEGSSVLNQDVGFASAALTHLSDCVTQERRLKAEWEAARLAKIRALRAVVKVFMQSFIDQGSCARSTSIGGKVLSDTLAVARCSVVTNALVGTVQNFMRAFRSRRLCASLGPVSGPHQLPSVARQGSDRFALSLYSSTQGGAAASVDDSYLSPGHSVSDNLEEEEVSRIKQLYFDYFDCEALSISSVAASGSDMSILACGATPSTSLPSSPISKGDRSTFSQCASNTM</sequence>
<feature type="compositionally biased region" description="Polar residues" evidence="1">
    <location>
        <begin position="359"/>
        <end position="369"/>
    </location>
</feature>
<name>A0A836GFJ2_9TRYP</name>
<protein>
    <submittedName>
        <fullName evidence="2">Uncharacterized protein</fullName>
    </submittedName>
</protein>
<dbReference type="EMBL" id="JAFHLR010000035">
    <property type="protein sequence ID" value="KAG5466562.1"/>
    <property type="molecule type" value="Genomic_DNA"/>
</dbReference>
<dbReference type="AlphaFoldDB" id="A0A836GFJ2"/>
<evidence type="ECO:0000313" key="2">
    <source>
        <dbReference type="EMBL" id="KAG5466562.1"/>
    </source>
</evidence>
<feature type="region of interest" description="Disordered" evidence="1">
    <location>
        <begin position="346"/>
        <end position="369"/>
    </location>
</feature>
<dbReference type="RefSeq" id="XP_067059452.1">
    <property type="nucleotide sequence ID" value="XM_067203761.1"/>
</dbReference>
<reference evidence="3" key="1">
    <citation type="journal article" date="2021" name="Microbiol. Resour. Announc.">
        <title>LGAAP: Leishmaniinae Genome Assembly and Annotation Pipeline.</title>
        <authorList>
            <person name="Almutairi H."/>
            <person name="Urbaniak M.D."/>
            <person name="Bates M.D."/>
            <person name="Jariyapan N."/>
            <person name="Kwakye-Nuako G."/>
            <person name="Thomaz-Soccol V."/>
            <person name="Al-Salem W.S."/>
            <person name="Dillon R.J."/>
            <person name="Bates P.A."/>
            <person name="Gatherer D."/>
        </authorList>
    </citation>
    <scope>NUCLEOTIDE SEQUENCE [LARGE SCALE GENOMIC DNA]</scope>
</reference>
<comment type="caution">
    <text evidence="2">The sequence shown here is derived from an EMBL/GenBank/DDBJ whole genome shotgun (WGS) entry which is preliminary data.</text>
</comment>
<reference evidence="3" key="2">
    <citation type="journal article" date="2021" name="Sci. Data">
        <title>Chromosome-scale genome sequencing, assembly and annotation of six genomes from subfamily Leishmaniinae.</title>
        <authorList>
            <person name="Almutairi H."/>
            <person name="Urbaniak M.D."/>
            <person name="Bates M.D."/>
            <person name="Jariyapan N."/>
            <person name="Kwakye-Nuako G."/>
            <person name="Thomaz Soccol V."/>
            <person name="Al-Salem W.S."/>
            <person name="Dillon R.J."/>
            <person name="Bates P.A."/>
            <person name="Gatherer D."/>
        </authorList>
    </citation>
    <scope>NUCLEOTIDE SEQUENCE [LARGE SCALE GENOMIC DNA]</scope>
</reference>
<dbReference type="KEGG" id="loi:92357695"/>
<organism evidence="2 3">
    <name type="scientific">Leishmania orientalis</name>
    <dbReference type="NCBI Taxonomy" id="2249476"/>
    <lineage>
        <taxon>Eukaryota</taxon>
        <taxon>Discoba</taxon>
        <taxon>Euglenozoa</taxon>
        <taxon>Kinetoplastea</taxon>
        <taxon>Metakinetoplastina</taxon>
        <taxon>Trypanosomatida</taxon>
        <taxon>Trypanosomatidae</taxon>
        <taxon>Leishmaniinae</taxon>
        <taxon>Leishmania</taxon>
    </lineage>
</organism>
<proteinExistence type="predicted"/>
<dbReference type="Proteomes" id="UP000674143">
    <property type="component" value="Unassembled WGS sequence"/>
</dbReference>
<dbReference type="GeneID" id="92357695"/>
<accession>A0A836GFJ2</accession>
<evidence type="ECO:0000256" key="1">
    <source>
        <dbReference type="SAM" id="MobiDB-lite"/>
    </source>
</evidence>
<evidence type="ECO:0000313" key="3">
    <source>
        <dbReference type="Proteomes" id="UP000674143"/>
    </source>
</evidence>
<gene>
    <name evidence="2" type="ORF">LSCM4_01714</name>
</gene>